<dbReference type="Proteomes" id="UP000235672">
    <property type="component" value="Unassembled WGS sequence"/>
</dbReference>
<gene>
    <name evidence="3" type="ORF">NA56DRAFT_650279</name>
</gene>
<dbReference type="AlphaFoldDB" id="A0A2J6PMU5"/>
<sequence>MSSTTATTAAPAAAPAGPPLPPPPPALPALPAQPTRTMAALALLPPRRRAVLRAGRTTNPARPSNLEAELGQIVGQARPAAAAPAAPAAPASPTPPAPPTTRRRLRLRHRTTSSSHPLHGVAIRRRIVDQVAPGNAINRLHRPRHRHTPAERARRLAELYRELAALYKEEAEVLEERI</sequence>
<feature type="region of interest" description="Disordered" evidence="2">
    <location>
        <begin position="76"/>
        <end position="103"/>
    </location>
</feature>
<evidence type="ECO:0000313" key="3">
    <source>
        <dbReference type="EMBL" id="PMD15361.1"/>
    </source>
</evidence>
<name>A0A2J6PMU5_9HELO</name>
<keyword evidence="4" id="KW-1185">Reference proteome</keyword>
<evidence type="ECO:0000256" key="1">
    <source>
        <dbReference type="SAM" id="Coils"/>
    </source>
</evidence>
<evidence type="ECO:0000313" key="4">
    <source>
        <dbReference type="Proteomes" id="UP000235672"/>
    </source>
</evidence>
<feature type="region of interest" description="Disordered" evidence="2">
    <location>
        <begin position="1"/>
        <end position="34"/>
    </location>
</feature>
<organism evidence="3 4">
    <name type="scientific">Hyaloscypha hepaticicola</name>
    <dbReference type="NCBI Taxonomy" id="2082293"/>
    <lineage>
        <taxon>Eukaryota</taxon>
        <taxon>Fungi</taxon>
        <taxon>Dikarya</taxon>
        <taxon>Ascomycota</taxon>
        <taxon>Pezizomycotina</taxon>
        <taxon>Leotiomycetes</taxon>
        <taxon>Helotiales</taxon>
        <taxon>Hyaloscyphaceae</taxon>
        <taxon>Hyaloscypha</taxon>
    </lineage>
</organism>
<feature type="compositionally biased region" description="Pro residues" evidence="2">
    <location>
        <begin position="90"/>
        <end position="99"/>
    </location>
</feature>
<dbReference type="EMBL" id="KZ613514">
    <property type="protein sequence ID" value="PMD15361.1"/>
    <property type="molecule type" value="Genomic_DNA"/>
</dbReference>
<protein>
    <submittedName>
        <fullName evidence="3">Uncharacterized protein</fullName>
    </submittedName>
</protein>
<accession>A0A2J6PMU5</accession>
<feature type="non-terminal residue" evidence="3">
    <location>
        <position position="178"/>
    </location>
</feature>
<feature type="compositionally biased region" description="Pro residues" evidence="2">
    <location>
        <begin position="16"/>
        <end position="28"/>
    </location>
</feature>
<feature type="compositionally biased region" description="Low complexity" evidence="2">
    <location>
        <begin position="77"/>
        <end position="89"/>
    </location>
</feature>
<evidence type="ECO:0000256" key="2">
    <source>
        <dbReference type="SAM" id="MobiDB-lite"/>
    </source>
</evidence>
<reference evidence="3 4" key="1">
    <citation type="submission" date="2016-05" db="EMBL/GenBank/DDBJ databases">
        <title>A degradative enzymes factory behind the ericoid mycorrhizal symbiosis.</title>
        <authorList>
            <consortium name="DOE Joint Genome Institute"/>
            <person name="Martino E."/>
            <person name="Morin E."/>
            <person name="Grelet G."/>
            <person name="Kuo A."/>
            <person name="Kohler A."/>
            <person name="Daghino S."/>
            <person name="Barry K."/>
            <person name="Choi C."/>
            <person name="Cichocki N."/>
            <person name="Clum A."/>
            <person name="Copeland A."/>
            <person name="Hainaut M."/>
            <person name="Haridas S."/>
            <person name="Labutti K."/>
            <person name="Lindquist E."/>
            <person name="Lipzen A."/>
            <person name="Khouja H.-R."/>
            <person name="Murat C."/>
            <person name="Ohm R."/>
            <person name="Olson A."/>
            <person name="Spatafora J."/>
            <person name="Veneault-Fourrey C."/>
            <person name="Henrissat B."/>
            <person name="Grigoriev I."/>
            <person name="Martin F."/>
            <person name="Perotto S."/>
        </authorList>
    </citation>
    <scope>NUCLEOTIDE SEQUENCE [LARGE SCALE GENOMIC DNA]</scope>
    <source>
        <strain evidence="3 4">UAMH 7357</strain>
    </source>
</reference>
<keyword evidence="1" id="KW-0175">Coiled coil</keyword>
<proteinExistence type="predicted"/>
<feature type="coiled-coil region" evidence="1">
    <location>
        <begin position="150"/>
        <end position="177"/>
    </location>
</feature>
<feature type="compositionally biased region" description="Low complexity" evidence="2">
    <location>
        <begin position="1"/>
        <end position="15"/>
    </location>
</feature>